<dbReference type="InterPro" id="IPR009061">
    <property type="entry name" value="DNA-bd_dom_put_sf"/>
</dbReference>
<evidence type="ECO:0000313" key="2">
    <source>
        <dbReference type="Proteomes" id="UP000596252"/>
    </source>
</evidence>
<keyword evidence="2" id="KW-1185">Reference proteome</keyword>
<dbReference type="SUPFAM" id="SSF46955">
    <property type="entry name" value="Putative DNA-binding domain"/>
    <property type="match status" value="1"/>
</dbReference>
<sequence length="58" mass="6989">MIFKIKDIVELLTVSRSTLNRMIKKGQFPEPNAKNSRNKFWTEKQLKEWESSLESNYR</sequence>
<dbReference type="EMBL" id="CP069213">
    <property type="protein sequence ID" value="QRH02119.1"/>
    <property type="molecule type" value="Genomic_DNA"/>
</dbReference>
<protein>
    <submittedName>
        <fullName evidence="1">AlpA family phage regulatory protein</fullName>
    </submittedName>
</protein>
<dbReference type="Pfam" id="PF05930">
    <property type="entry name" value="Phage_AlpA"/>
    <property type="match status" value="1"/>
</dbReference>
<name>A0ABX7G489_9GAMM</name>
<gene>
    <name evidence="1" type="ORF">JQC75_01420</name>
</gene>
<proteinExistence type="predicted"/>
<dbReference type="InterPro" id="IPR010260">
    <property type="entry name" value="AlpA"/>
</dbReference>
<evidence type="ECO:0000313" key="1">
    <source>
        <dbReference type="EMBL" id="QRH02119.1"/>
    </source>
</evidence>
<reference evidence="1 2" key="1">
    <citation type="journal article" date="2012" name="Antonie Van Leeuwenhoek">
        <title>Shewanella litorisediminis sp. nov., a gammaproteobacterium isolated from a tidal flat sediment.</title>
        <authorList>
            <person name="Lee M.H."/>
            <person name="Yoon J.H."/>
        </authorList>
    </citation>
    <scope>NUCLEOTIDE SEQUENCE [LARGE SCALE GENOMIC DNA]</scope>
    <source>
        <strain evidence="1 2">SMK1-12</strain>
    </source>
</reference>
<organism evidence="1 2">
    <name type="scientific">Shewanella litorisediminis</name>
    <dbReference type="NCBI Taxonomy" id="1173586"/>
    <lineage>
        <taxon>Bacteria</taxon>
        <taxon>Pseudomonadati</taxon>
        <taxon>Pseudomonadota</taxon>
        <taxon>Gammaproteobacteria</taxon>
        <taxon>Alteromonadales</taxon>
        <taxon>Shewanellaceae</taxon>
        <taxon>Shewanella</taxon>
    </lineage>
</organism>
<dbReference type="Proteomes" id="UP000596252">
    <property type="component" value="Chromosome"/>
</dbReference>
<dbReference type="Gene3D" id="1.10.238.160">
    <property type="match status" value="1"/>
</dbReference>
<accession>A0ABX7G489</accession>